<name>A0A7X5LK92_9ALTE</name>
<dbReference type="Proteomes" id="UP000470213">
    <property type="component" value="Unassembled WGS sequence"/>
</dbReference>
<accession>A0A7X5LK92</accession>
<comment type="caution">
    <text evidence="1">The sequence shown here is derived from an EMBL/GenBank/DDBJ whole genome shotgun (WGS) entry which is preliminary data.</text>
</comment>
<proteinExistence type="predicted"/>
<dbReference type="AlphaFoldDB" id="A0A7X5LK92"/>
<organism evidence="1 2">
    <name type="scientific">Alteromonas profundi</name>
    <dbReference type="NCBI Taxonomy" id="2696062"/>
    <lineage>
        <taxon>Bacteria</taxon>
        <taxon>Pseudomonadati</taxon>
        <taxon>Pseudomonadota</taxon>
        <taxon>Gammaproteobacteria</taxon>
        <taxon>Alteromonadales</taxon>
        <taxon>Alteromonadaceae</taxon>
        <taxon>Alteromonas/Salinimonas group</taxon>
        <taxon>Alteromonas</taxon>
    </lineage>
</organism>
<dbReference type="EMBL" id="JAAAWN010000003">
    <property type="protein sequence ID" value="NDV90280.1"/>
    <property type="molecule type" value="Genomic_DNA"/>
</dbReference>
<keyword evidence="2" id="KW-1185">Reference proteome</keyword>
<sequence length="228" mass="24955">MAGIHCGEITPRNVQGKCSPSPDAAFKIALVFESPSMRLFSIPIKEQSPRTINSFPAYTHHVTNILCATIYLLHLHSQPPIINSKSDDRLAKIMTSGLRKSTNIFLLTGLVMVSHALADTVAANHALNAPVTQSCPASFFEVSLVANARQCQQFDDSLPASLVYFTKHTPKEVITFYQNAYPQLVTQSTVNQRTMLVATNDSVRIVVSPDKTGTQVDVLIVNKPHSLP</sequence>
<evidence type="ECO:0000313" key="2">
    <source>
        <dbReference type="Proteomes" id="UP000470213"/>
    </source>
</evidence>
<gene>
    <name evidence="1" type="ORF">GTH32_03605</name>
</gene>
<dbReference type="RefSeq" id="WP_163083873.1">
    <property type="nucleotide sequence ID" value="NZ_JAAAWN010000003.1"/>
</dbReference>
<protein>
    <submittedName>
        <fullName evidence="1">Uncharacterized protein</fullName>
    </submittedName>
</protein>
<evidence type="ECO:0000313" key="1">
    <source>
        <dbReference type="EMBL" id="NDV90280.1"/>
    </source>
</evidence>
<reference evidence="1 2" key="1">
    <citation type="submission" date="2020-01" db="EMBL/GenBank/DDBJ databases">
        <authorList>
            <person name="Chen J."/>
            <person name="Zhu S."/>
            <person name="Yang J."/>
        </authorList>
    </citation>
    <scope>NUCLEOTIDE SEQUENCE [LARGE SCALE GENOMIC DNA]</scope>
    <source>
        <strain evidence="1 2">345S023</strain>
    </source>
</reference>